<dbReference type="Pfam" id="PF00067">
    <property type="entry name" value="p450"/>
    <property type="match status" value="1"/>
</dbReference>
<gene>
    <name evidence="11" type="primary">CYP</name>
</gene>
<reference evidence="11" key="1">
    <citation type="submission" date="2011-05" db="EMBL/GenBank/DDBJ databases">
        <title>Cytochrome P450 expressed in Phlebia brevispora.</title>
        <authorList>
            <person name="Sonoki S."/>
            <person name="Nakamura R."/>
            <person name="Kondo R."/>
            <person name="Hisamatsu S."/>
        </authorList>
    </citation>
    <scope>NUCLEOTIDE SEQUENCE</scope>
</reference>
<dbReference type="SUPFAM" id="SSF48264">
    <property type="entry name" value="Cytochrome P450"/>
    <property type="match status" value="1"/>
</dbReference>
<keyword evidence="6 8" id="KW-0408">Iron</keyword>
<evidence type="ECO:0000313" key="11">
    <source>
        <dbReference type="EMBL" id="BAL14713.1"/>
    </source>
</evidence>
<dbReference type="GO" id="GO:0016705">
    <property type="term" value="F:oxidoreductase activity, acting on paired donors, with incorporation or reduction of molecular oxygen"/>
    <property type="evidence" value="ECO:0007669"/>
    <property type="project" value="InterPro"/>
</dbReference>
<dbReference type="GO" id="GO:0020037">
    <property type="term" value="F:heme binding"/>
    <property type="evidence" value="ECO:0007669"/>
    <property type="project" value="InterPro"/>
</dbReference>
<evidence type="ECO:0000256" key="2">
    <source>
        <dbReference type="ARBA" id="ARBA00010617"/>
    </source>
</evidence>
<comment type="cofactor">
    <cofactor evidence="1 8">
        <name>heme</name>
        <dbReference type="ChEBI" id="CHEBI:30413"/>
    </cofactor>
</comment>
<name>G5ELB2_9APHY</name>
<keyword evidence="10" id="KW-0472">Membrane</keyword>
<keyword evidence="5 9" id="KW-0560">Oxidoreductase</keyword>
<sequence>MALIPFTLSLVLEQFAKLIYPGVLLSVALIVLDRASVVHVPGWAIAVIVLTGIIPYHIAAARYRLWRDARKAASLGAILPPRWEGKAIGSRDLLKMLDHAWQHGYLSDQLWEKFSELGSTYDLYIFWAHDYCTTDVNIVKSVLATEFDNWVKGKGFDSFMRSVLGTGVFNADGDLWKFHRSMTRPFFSRERIHHYEVFDRHAEEAISKMKDRLREGYAVNFADAISRFTLDTATEFLFNKCVHSLRDSTLPYPHNAPPMLHDLPLSAADQFARAFMDAQGAISARARTGWVWPWFEIFRSKTAAPMRVVDAFVAPILKQALERAKIAKESGLVGGSKADEIKDDECLLDHLVRHTTDPVILHDEVLNIMLAGRDTTAGMMTVTVYFLSQYPNVLKRLREEILEKVGPINRPTYDDIREMKYLRAVLNESMRLYPAVPWNMRYAVQDALLPNSEPNGKPFYIPAGASVSYSVHCMHRRKDYWGPDAEEFDPDRFLDHRLHKYLTPNPFIFLPFNAGPRICLGQQFAYNEMSFFIVRLLQNFETISLDIDAQPPDTRPPAEWAGAPGRKGVEKFWPKAHLTVYADGGLWVKFKEVSSDI</sequence>
<dbReference type="AlphaFoldDB" id="G5ELB2"/>
<dbReference type="EMBL" id="AB634458">
    <property type="protein sequence ID" value="BAL14713.1"/>
    <property type="molecule type" value="mRNA"/>
</dbReference>
<dbReference type="Gene3D" id="1.10.630.10">
    <property type="entry name" value="Cytochrome P450"/>
    <property type="match status" value="1"/>
</dbReference>
<dbReference type="InterPro" id="IPR001128">
    <property type="entry name" value="Cyt_P450"/>
</dbReference>
<proteinExistence type="evidence at transcript level"/>
<accession>G5ELB2</accession>
<dbReference type="PRINTS" id="PR00385">
    <property type="entry name" value="P450"/>
</dbReference>
<dbReference type="InterPro" id="IPR002401">
    <property type="entry name" value="Cyt_P450_E_grp-I"/>
</dbReference>
<dbReference type="InterPro" id="IPR017972">
    <property type="entry name" value="Cyt_P450_CS"/>
</dbReference>
<keyword evidence="10" id="KW-0812">Transmembrane</keyword>
<evidence type="ECO:0000256" key="6">
    <source>
        <dbReference type="ARBA" id="ARBA00023004"/>
    </source>
</evidence>
<evidence type="ECO:0000256" key="4">
    <source>
        <dbReference type="ARBA" id="ARBA00022723"/>
    </source>
</evidence>
<keyword evidence="10" id="KW-1133">Transmembrane helix</keyword>
<dbReference type="InterPro" id="IPR036396">
    <property type="entry name" value="Cyt_P450_sf"/>
</dbReference>
<dbReference type="PANTHER" id="PTHR24287:SF1">
    <property type="entry name" value="P450, PUTATIVE (EUROFUNG)-RELATED"/>
    <property type="match status" value="1"/>
</dbReference>
<evidence type="ECO:0000256" key="1">
    <source>
        <dbReference type="ARBA" id="ARBA00001971"/>
    </source>
</evidence>
<dbReference type="PRINTS" id="PR00463">
    <property type="entry name" value="EP450I"/>
</dbReference>
<feature type="binding site" description="axial binding residue" evidence="8">
    <location>
        <position position="519"/>
    </location>
    <ligand>
        <name>heme</name>
        <dbReference type="ChEBI" id="CHEBI:30413"/>
    </ligand>
    <ligandPart>
        <name>Fe</name>
        <dbReference type="ChEBI" id="CHEBI:18248"/>
    </ligandPart>
</feature>
<dbReference type="InterPro" id="IPR047146">
    <property type="entry name" value="Cyt_P450_E_CYP52_fungi"/>
</dbReference>
<dbReference type="GO" id="GO:0005506">
    <property type="term" value="F:iron ion binding"/>
    <property type="evidence" value="ECO:0007669"/>
    <property type="project" value="InterPro"/>
</dbReference>
<dbReference type="PROSITE" id="PS00086">
    <property type="entry name" value="CYTOCHROME_P450"/>
    <property type="match status" value="1"/>
</dbReference>
<evidence type="ECO:0000256" key="8">
    <source>
        <dbReference type="PIRSR" id="PIRSR602401-1"/>
    </source>
</evidence>
<dbReference type="SMR" id="G5ELB2"/>
<evidence type="ECO:0000256" key="9">
    <source>
        <dbReference type="RuleBase" id="RU000461"/>
    </source>
</evidence>
<organism evidence="11">
    <name type="scientific">Phlebia brevispora</name>
    <dbReference type="NCBI Taxonomy" id="194682"/>
    <lineage>
        <taxon>Eukaryota</taxon>
        <taxon>Fungi</taxon>
        <taxon>Dikarya</taxon>
        <taxon>Basidiomycota</taxon>
        <taxon>Agaricomycotina</taxon>
        <taxon>Agaricomycetes</taxon>
        <taxon>Polyporales</taxon>
        <taxon>Meruliaceae</taxon>
        <taxon>Phlebia</taxon>
    </lineage>
</organism>
<dbReference type="GO" id="GO:0004497">
    <property type="term" value="F:monooxygenase activity"/>
    <property type="evidence" value="ECO:0007669"/>
    <property type="project" value="UniProtKB-KW"/>
</dbReference>
<evidence type="ECO:0000256" key="7">
    <source>
        <dbReference type="ARBA" id="ARBA00023033"/>
    </source>
</evidence>
<feature type="transmembrane region" description="Helical" evidence="10">
    <location>
        <begin position="40"/>
        <end position="61"/>
    </location>
</feature>
<dbReference type="PANTHER" id="PTHR24287">
    <property type="entry name" value="P450, PUTATIVE (EUROFUNG)-RELATED"/>
    <property type="match status" value="1"/>
</dbReference>
<keyword evidence="7 9" id="KW-0503">Monooxygenase</keyword>
<keyword evidence="3 8" id="KW-0349">Heme</keyword>
<evidence type="ECO:0000256" key="10">
    <source>
        <dbReference type="SAM" id="Phobius"/>
    </source>
</evidence>
<keyword evidence="4 8" id="KW-0479">Metal-binding</keyword>
<evidence type="ECO:0000256" key="3">
    <source>
        <dbReference type="ARBA" id="ARBA00022617"/>
    </source>
</evidence>
<comment type="similarity">
    <text evidence="2 9">Belongs to the cytochrome P450 family.</text>
</comment>
<protein>
    <submittedName>
        <fullName evidence="11">Cytochrom P450</fullName>
    </submittedName>
</protein>
<dbReference type="CDD" id="cd11063">
    <property type="entry name" value="CYP52"/>
    <property type="match status" value="1"/>
</dbReference>
<evidence type="ECO:0000256" key="5">
    <source>
        <dbReference type="ARBA" id="ARBA00023002"/>
    </source>
</evidence>